<sequence>MTGPIAAKASPAPGAAKAMSPNMIKLTSASALGILLLASLDQTIVGSSAWTMARDLDPVHGLDLLPWLFTVYLLASTATQPLYGKLSDVFGPKKVFLFATGLFLVGSMLCGAAQDMRQLILFRAVQGLGAGGLVGVTLVIVAMISPPKDRARRSGLGGAIIGGGSVAGPLLGGVVSEHLGWRWLFFINLPLGIAAVAVMVYALHLPAGARRKEPVDVVGAVLIAAAASGLLLVTDWGGTKYSWTSPLILVMGAGAVLVSVAFVWWERRVPAPILPLSLFRNPVYRTVTPLQIVTGLAVMSAPVYLATYMQIARSQTPTSSAMFTVPLALGLVIFSTSGGLWIARSGRYRMVLVIGNLLCTAALALLGLLGEHTSPWVIAVDLFLLGSGLGGLMQVSILAVQNAVEAHELGVATTSVRFLGRMGQALGTALLGVLLNASFDDKLPGEVSDRLGGNVSNLGSVQELPASVRDSVVDAFVSANHVMYLTAAAVSVVAVVLSLFVKETMHDAKRSWTEADAETSAAPSKG</sequence>
<dbReference type="PANTHER" id="PTHR23501:SF197">
    <property type="entry name" value="COMD"/>
    <property type="match status" value="1"/>
</dbReference>
<keyword evidence="11" id="KW-1185">Reference proteome</keyword>
<dbReference type="InterPro" id="IPR036259">
    <property type="entry name" value="MFS_trans_sf"/>
</dbReference>
<dbReference type="Pfam" id="PF07690">
    <property type="entry name" value="MFS_1"/>
    <property type="match status" value="1"/>
</dbReference>
<evidence type="ECO:0000256" key="1">
    <source>
        <dbReference type="ARBA" id="ARBA00004651"/>
    </source>
</evidence>
<dbReference type="PRINTS" id="PR01036">
    <property type="entry name" value="TCRTETB"/>
</dbReference>
<comment type="similarity">
    <text evidence="2">Belongs to the major facilitator superfamily. TCR/Tet family.</text>
</comment>
<evidence type="ECO:0000256" key="5">
    <source>
        <dbReference type="ARBA" id="ARBA00022692"/>
    </source>
</evidence>
<evidence type="ECO:0000313" key="11">
    <source>
        <dbReference type="Proteomes" id="UP000608024"/>
    </source>
</evidence>
<feature type="transmembrane region" description="Helical" evidence="8">
    <location>
        <begin position="246"/>
        <end position="265"/>
    </location>
</feature>
<feature type="transmembrane region" description="Helical" evidence="8">
    <location>
        <begin position="65"/>
        <end position="83"/>
    </location>
</feature>
<evidence type="ECO:0000256" key="4">
    <source>
        <dbReference type="ARBA" id="ARBA00022475"/>
    </source>
</evidence>
<dbReference type="GO" id="GO:0022857">
    <property type="term" value="F:transmembrane transporter activity"/>
    <property type="evidence" value="ECO:0007669"/>
    <property type="project" value="InterPro"/>
</dbReference>
<dbReference type="RefSeq" id="WP_190137745.1">
    <property type="nucleotide sequence ID" value="NZ_BNBT01000071.1"/>
</dbReference>
<dbReference type="Gene3D" id="1.20.1250.20">
    <property type="entry name" value="MFS general substrate transporter like domains"/>
    <property type="match status" value="1"/>
</dbReference>
<keyword evidence="7 8" id="KW-0472">Membrane</keyword>
<feature type="domain" description="Major facilitator superfamily (MFS) profile" evidence="9">
    <location>
        <begin position="27"/>
        <end position="506"/>
    </location>
</feature>
<feature type="transmembrane region" description="Helical" evidence="8">
    <location>
        <begin position="215"/>
        <end position="234"/>
    </location>
</feature>
<feature type="transmembrane region" description="Helical" evidence="8">
    <location>
        <begin position="95"/>
        <end position="114"/>
    </location>
</feature>
<protein>
    <recommendedName>
        <fullName evidence="9">Major facilitator superfamily (MFS) profile domain-containing protein</fullName>
    </recommendedName>
</protein>
<reference evidence="10" key="2">
    <citation type="submission" date="2020-09" db="EMBL/GenBank/DDBJ databases">
        <authorList>
            <person name="Sun Q."/>
            <person name="Ohkuma M."/>
        </authorList>
    </citation>
    <scope>NUCLEOTIDE SEQUENCE</scope>
    <source>
        <strain evidence="10">JCM 4784</strain>
    </source>
</reference>
<dbReference type="InterPro" id="IPR011701">
    <property type="entry name" value="MFS"/>
</dbReference>
<organism evidence="10 11">
    <name type="scientific">Streptomyces longispororuber</name>
    <dbReference type="NCBI Taxonomy" id="68230"/>
    <lineage>
        <taxon>Bacteria</taxon>
        <taxon>Bacillati</taxon>
        <taxon>Actinomycetota</taxon>
        <taxon>Actinomycetes</taxon>
        <taxon>Kitasatosporales</taxon>
        <taxon>Streptomycetaceae</taxon>
        <taxon>Streptomyces</taxon>
    </lineage>
</organism>
<dbReference type="PROSITE" id="PS50850">
    <property type="entry name" value="MFS"/>
    <property type="match status" value="1"/>
</dbReference>
<evidence type="ECO:0000256" key="3">
    <source>
        <dbReference type="ARBA" id="ARBA00022448"/>
    </source>
</evidence>
<keyword evidence="6 8" id="KW-1133">Transmembrane helix</keyword>
<feature type="transmembrane region" description="Helical" evidence="8">
    <location>
        <begin position="321"/>
        <end position="343"/>
    </location>
</feature>
<dbReference type="Gene3D" id="1.20.1720.10">
    <property type="entry name" value="Multidrug resistance protein D"/>
    <property type="match status" value="1"/>
</dbReference>
<dbReference type="Proteomes" id="UP000608024">
    <property type="component" value="Unassembled WGS sequence"/>
</dbReference>
<feature type="transmembrane region" description="Helical" evidence="8">
    <location>
        <begin position="156"/>
        <end position="175"/>
    </location>
</feature>
<dbReference type="FunFam" id="1.20.1720.10:FF:000004">
    <property type="entry name" value="EmrB/QacA family drug resistance transporter"/>
    <property type="match status" value="1"/>
</dbReference>
<feature type="transmembrane region" description="Helical" evidence="8">
    <location>
        <begin position="286"/>
        <end position="309"/>
    </location>
</feature>
<keyword evidence="4" id="KW-1003">Cell membrane</keyword>
<gene>
    <name evidence="10" type="ORF">GCM10018785_44040</name>
</gene>
<dbReference type="SUPFAM" id="SSF103473">
    <property type="entry name" value="MFS general substrate transporter"/>
    <property type="match status" value="1"/>
</dbReference>
<feature type="transmembrane region" description="Helical" evidence="8">
    <location>
        <begin position="350"/>
        <end position="370"/>
    </location>
</feature>
<feature type="transmembrane region" description="Helical" evidence="8">
    <location>
        <begin position="482"/>
        <end position="501"/>
    </location>
</feature>
<evidence type="ECO:0000256" key="8">
    <source>
        <dbReference type="SAM" id="Phobius"/>
    </source>
</evidence>
<evidence type="ECO:0000313" key="10">
    <source>
        <dbReference type="EMBL" id="GHE70861.1"/>
    </source>
</evidence>
<feature type="transmembrane region" description="Helical" evidence="8">
    <location>
        <begin position="120"/>
        <end position="144"/>
    </location>
</feature>
<comment type="caution">
    <text evidence="10">The sequence shown here is derived from an EMBL/GenBank/DDBJ whole genome shotgun (WGS) entry which is preliminary data.</text>
</comment>
<dbReference type="GO" id="GO:0005886">
    <property type="term" value="C:plasma membrane"/>
    <property type="evidence" value="ECO:0007669"/>
    <property type="project" value="UniProtKB-SubCell"/>
</dbReference>
<evidence type="ECO:0000259" key="9">
    <source>
        <dbReference type="PROSITE" id="PS50850"/>
    </source>
</evidence>
<feature type="transmembrane region" description="Helical" evidence="8">
    <location>
        <begin position="376"/>
        <end position="398"/>
    </location>
</feature>
<dbReference type="InterPro" id="IPR020846">
    <property type="entry name" value="MFS_dom"/>
</dbReference>
<proteinExistence type="inferred from homology"/>
<accession>A0A918ZUM6</accession>
<evidence type="ECO:0000256" key="6">
    <source>
        <dbReference type="ARBA" id="ARBA00022989"/>
    </source>
</evidence>
<dbReference type="AlphaFoldDB" id="A0A918ZUM6"/>
<feature type="transmembrane region" description="Helical" evidence="8">
    <location>
        <begin position="418"/>
        <end position="439"/>
    </location>
</feature>
<keyword evidence="3" id="KW-0813">Transport</keyword>
<comment type="subcellular location">
    <subcellularLocation>
        <location evidence="1">Cell membrane</location>
        <topology evidence="1">Multi-pass membrane protein</topology>
    </subcellularLocation>
</comment>
<name>A0A918ZUM6_9ACTN</name>
<keyword evidence="5 8" id="KW-0812">Transmembrane</keyword>
<dbReference type="PANTHER" id="PTHR23501">
    <property type="entry name" value="MAJOR FACILITATOR SUPERFAMILY"/>
    <property type="match status" value="1"/>
</dbReference>
<reference evidence="10" key="1">
    <citation type="journal article" date="2014" name="Int. J. Syst. Evol. Microbiol.">
        <title>Complete genome sequence of Corynebacterium casei LMG S-19264T (=DSM 44701T), isolated from a smear-ripened cheese.</title>
        <authorList>
            <consortium name="US DOE Joint Genome Institute (JGI-PGF)"/>
            <person name="Walter F."/>
            <person name="Albersmeier A."/>
            <person name="Kalinowski J."/>
            <person name="Ruckert C."/>
        </authorList>
    </citation>
    <scope>NUCLEOTIDE SEQUENCE</scope>
    <source>
        <strain evidence="10">JCM 4784</strain>
    </source>
</reference>
<dbReference type="EMBL" id="BNBT01000071">
    <property type="protein sequence ID" value="GHE70861.1"/>
    <property type="molecule type" value="Genomic_DNA"/>
</dbReference>
<evidence type="ECO:0000256" key="2">
    <source>
        <dbReference type="ARBA" id="ARBA00007520"/>
    </source>
</evidence>
<feature type="transmembrane region" description="Helical" evidence="8">
    <location>
        <begin position="181"/>
        <end position="203"/>
    </location>
</feature>
<evidence type="ECO:0000256" key="7">
    <source>
        <dbReference type="ARBA" id="ARBA00023136"/>
    </source>
</evidence>